<evidence type="ECO:0000256" key="1">
    <source>
        <dbReference type="SAM" id="MobiDB-lite"/>
    </source>
</evidence>
<protein>
    <submittedName>
        <fullName evidence="2">Uncharacterized protein</fullName>
    </submittedName>
</protein>
<dbReference type="EMBL" id="ASPP01008423">
    <property type="protein sequence ID" value="ETO25570.1"/>
    <property type="molecule type" value="Genomic_DNA"/>
</dbReference>
<dbReference type="AlphaFoldDB" id="X6NGX5"/>
<evidence type="ECO:0000313" key="3">
    <source>
        <dbReference type="Proteomes" id="UP000023152"/>
    </source>
</evidence>
<keyword evidence="3" id="KW-1185">Reference proteome</keyword>
<evidence type="ECO:0000313" key="2">
    <source>
        <dbReference type="EMBL" id="ETO25570.1"/>
    </source>
</evidence>
<feature type="compositionally biased region" description="Low complexity" evidence="1">
    <location>
        <begin position="68"/>
        <end position="85"/>
    </location>
</feature>
<reference evidence="2 3" key="1">
    <citation type="journal article" date="2013" name="Curr. Biol.">
        <title>The Genome of the Foraminiferan Reticulomyxa filosa.</title>
        <authorList>
            <person name="Glockner G."/>
            <person name="Hulsmann N."/>
            <person name="Schleicher M."/>
            <person name="Noegel A.A."/>
            <person name="Eichinger L."/>
            <person name="Gallinger C."/>
            <person name="Pawlowski J."/>
            <person name="Sierra R."/>
            <person name="Euteneuer U."/>
            <person name="Pillet L."/>
            <person name="Moustafa A."/>
            <person name="Platzer M."/>
            <person name="Groth M."/>
            <person name="Szafranski K."/>
            <person name="Schliwa M."/>
        </authorList>
    </citation>
    <scope>NUCLEOTIDE SEQUENCE [LARGE SCALE GENOMIC DNA]</scope>
</reference>
<gene>
    <name evidence="2" type="ORF">RFI_11571</name>
</gene>
<proteinExistence type="predicted"/>
<accession>X6NGX5</accession>
<dbReference type="Proteomes" id="UP000023152">
    <property type="component" value="Unassembled WGS sequence"/>
</dbReference>
<name>X6NGX5_RETFI</name>
<comment type="caution">
    <text evidence="2">The sequence shown here is derived from an EMBL/GenBank/DDBJ whole genome shotgun (WGS) entry which is preliminary data.</text>
</comment>
<feature type="region of interest" description="Disordered" evidence="1">
    <location>
        <begin position="60"/>
        <end position="85"/>
    </location>
</feature>
<organism evidence="2 3">
    <name type="scientific">Reticulomyxa filosa</name>
    <dbReference type="NCBI Taxonomy" id="46433"/>
    <lineage>
        <taxon>Eukaryota</taxon>
        <taxon>Sar</taxon>
        <taxon>Rhizaria</taxon>
        <taxon>Retaria</taxon>
        <taxon>Foraminifera</taxon>
        <taxon>Monothalamids</taxon>
        <taxon>Reticulomyxidae</taxon>
        <taxon>Reticulomyxa</taxon>
    </lineage>
</organism>
<sequence>MSPLDLVREVFEKPQSLEEVDSQLMNKLISGNNSNNGAATVNKLDAEIIEFEAHDCECTNKNADSGGNNNPITTIDDNDNNNNSNGVQKCKICEKRVTSSLVKKYAEVVKKQQLEIATMNIKLKTQEMQKEALADKNQALEQKLGGVK</sequence>